<proteinExistence type="predicted"/>
<dbReference type="GO" id="GO:0008168">
    <property type="term" value="F:methyltransferase activity"/>
    <property type="evidence" value="ECO:0007669"/>
    <property type="project" value="UniProtKB-KW"/>
</dbReference>
<dbReference type="InterPro" id="IPR029063">
    <property type="entry name" value="SAM-dependent_MTases_sf"/>
</dbReference>
<dbReference type="EMBL" id="JACQXR010000118">
    <property type="protein sequence ID" value="MBI4727357.1"/>
    <property type="molecule type" value="Genomic_DNA"/>
</dbReference>
<evidence type="ECO:0000313" key="2">
    <source>
        <dbReference type="Proteomes" id="UP000736328"/>
    </source>
</evidence>
<accession>A0A933IA22</accession>
<dbReference type="Pfam" id="PF13489">
    <property type="entry name" value="Methyltransf_23"/>
    <property type="match status" value="1"/>
</dbReference>
<sequence length="218" mass="24944">MKDSSYYKQRVEAEVQKRTYRSSKYSDWHQEILSYVRGVVLDLGAGDGAFTVPLTRQGLRVVACDLSRTRLQNLKACTSELVELNAMAIPFKPSVFDTILFIEVLEHLPDRSAQQRLLTELGRVLKPGGVVVLTTPNRPVYRIMTMLWKWLGSQEPDPTHYAELSWPELEELCREKFDIAYVRGKAGLIPLCLVQRLLSKKLYLCYDIMVALKHKGKA</sequence>
<dbReference type="CDD" id="cd02440">
    <property type="entry name" value="AdoMet_MTases"/>
    <property type="match status" value="1"/>
</dbReference>
<organism evidence="1 2">
    <name type="scientific">candidate division TA06 bacterium</name>
    <dbReference type="NCBI Taxonomy" id="2250710"/>
    <lineage>
        <taxon>Bacteria</taxon>
        <taxon>Bacteria division TA06</taxon>
    </lineage>
</organism>
<reference evidence="1" key="1">
    <citation type="submission" date="2020-07" db="EMBL/GenBank/DDBJ databases">
        <title>Huge and variable diversity of episymbiotic CPR bacteria and DPANN archaea in groundwater ecosystems.</title>
        <authorList>
            <person name="He C.Y."/>
            <person name="Keren R."/>
            <person name="Whittaker M."/>
            <person name="Farag I.F."/>
            <person name="Doudna J."/>
            <person name="Cate J.H.D."/>
            <person name="Banfield J.F."/>
        </authorList>
    </citation>
    <scope>NUCLEOTIDE SEQUENCE</scope>
    <source>
        <strain evidence="1">NC_groundwater_1520_Pr4_B-0.1um_53_5</strain>
    </source>
</reference>
<dbReference type="PANTHER" id="PTHR43591:SF99">
    <property type="entry name" value="OS06G0646000 PROTEIN"/>
    <property type="match status" value="1"/>
</dbReference>
<name>A0A933IA22_UNCT6</name>
<keyword evidence="1" id="KW-0489">Methyltransferase</keyword>
<dbReference type="Gene3D" id="3.40.50.150">
    <property type="entry name" value="Vaccinia Virus protein VP39"/>
    <property type="match status" value="1"/>
</dbReference>
<comment type="caution">
    <text evidence="1">The sequence shown here is derived from an EMBL/GenBank/DDBJ whole genome shotgun (WGS) entry which is preliminary data.</text>
</comment>
<dbReference type="PANTHER" id="PTHR43591">
    <property type="entry name" value="METHYLTRANSFERASE"/>
    <property type="match status" value="1"/>
</dbReference>
<dbReference type="SUPFAM" id="SSF53335">
    <property type="entry name" value="S-adenosyl-L-methionine-dependent methyltransferases"/>
    <property type="match status" value="1"/>
</dbReference>
<dbReference type="Proteomes" id="UP000736328">
    <property type="component" value="Unassembled WGS sequence"/>
</dbReference>
<protein>
    <submittedName>
        <fullName evidence="1">Class I SAM-dependent methyltransferase</fullName>
    </submittedName>
</protein>
<keyword evidence="1" id="KW-0808">Transferase</keyword>
<dbReference type="GO" id="GO:0032259">
    <property type="term" value="P:methylation"/>
    <property type="evidence" value="ECO:0007669"/>
    <property type="project" value="UniProtKB-KW"/>
</dbReference>
<evidence type="ECO:0000313" key="1">
    <source>
        <dbReference type="EMBL" id="MBI4727357.1"/>
    </source>
</evidence>
<gene>
    <name evidence="1" type="ORF">HY768_09105</name>
</gene>
<dbReference type="AlphaFoldDB" id="A0A933IA22"/>